<accession>A0A937XHX9</accession>
<reference evidence="2" key="1">
    <citation type="submission" date="2019-03" db="EMBL/GenBank/DDBJ databases">
        <title>Lake Tanganyika Metagenome-Assembled Genomes (MAGs).</title>
        <authorList>
            <person name="Tran P."/>
        </authorList>
    </citation>
    <scope>NUCLEOTIDE SEQUENCE</scope>
    <source>
        <strain evidence="2">K_DeepCast_150m_m2_040</strain>
    </source>
</reference>
<evidence type="ECO:0000313" key="3">
    <source>
        <dbReference type="Proteomes" id="UP000779900"/>
    </source>
</evidence>
<comment type="caution">
    <text evidence="2">The sequence shown here is derived from an EMBL/GenBank/DDBJ whole genome shotgun (WGS) entry which is preliminary data.</text>
</comment>
<keyword evidence="1" id="KW-0732">Signal</keyword>
<organism evidence="2 3">
    <name type="scientific">candidate division WOR-3 bacterium</name>
    <dbReference type="NCBI Taxonomy" id="2052148"/>
    <lineage>
        <taxon>Bacteria</taxon>
        <taxon>Bacteria division WOR-3</taxon>
    </lineage>
</organism>
<evidence type="ECO:0000313" key="2">
    <source>
        <dbReference type="EMBL" id="MBM3332824.1"/>
    </source>
</evidence>
<feature type="signal peptide" evidence="1">
    <location>
        <begin position="1"/>
        <end position="24"/>
    </location>
</feature>
<dbReference type="AlphaFoldDB" id="A0A937XHX9"/>
<dbReference type="InterPro" id="IPR013783">
    <property type="entry name" value="Ig-like_fold"/>
</dbReference>
<dbReference type="Gene3D" id="2.60.40.10">
    <property type="entry name" value="Immunoglobulins"/>
    <property type="match status" value="1"/>
</dbReference>
<evidence type="ECO:0000256" key="1">
    <source>
        <dbReference type="SAM" id="SignalP"/>
    </source>
</evidence>
<proteinExistence type="predicted"/>
<sequence length="815" mass="86426">MRTRSLISGCLLLSAVCLSSIASAQTIWERTYGGTSDDYAESVQETSDGGYMVAGRTHSFGAGNVDVYLIKTGAQGETLWTRTYGGPGYDWCHSAQQTADGGYIATGGTAVGAPEPHDVYLTRTDARGDTLWTRTYGGPDNEQGYSVQQTSDGGYIIGGSTSSFSLAGGVYLIKTDAYGDTLWTRTHGGDQCDEGYSVRQTTDGGYIVAGWTASFGGKIHAVYLVRTDAQGDTLWTRTYGGPDEDIGNSVQQTTDGGFVVAGERSGDVYLIKTDATGDTLWTKTYGGTSNDGGSSVWQTADSGYIITGYTQSFGAGDDDVYLIKTNALGDTLWTRTFGGTNKDGGFSIGLTSDTGYIIAGWTVSASAGARDVYLIKTNGKLDVGPVAILSPPGVVDSGASYVPRAVVRNFGLTSGSIVQVTMNIGSGYSQSVEETLVSVPLDTVVFPPWTAEPVGSVAVRCFTSLAGDEDPANDTIVDTVQVLPPPWHDVGAIAIVSPPGSVRAGDTVIPRARIRNFGNRQERFFDVRFRIGASYNEKVNVTDTLPAGSTAELAFPPWVAEAGDWTVSCSTALVRDVNRANDKVSSSVRVFPQSLSIAPDQSGRIEAGKRRTYRFYALIQGDTGAVVEVALPSAPTDWSVRLRDANGVNDLTDTDGDEIPDLGYVAPGESGWFSLDVTAPSGMQGDTASLGQGVFLVAGQVGDRPDIADTAVLSLTLLPAFSVHNFPNPFGNHTTFVIGLPEDGRASLTVYTRAGERVCRVLANADLAAGVHFLDWSGVNDHGRTIAPGTYEYLLDYVHSGKTDRIRKRLVLTRQ</sequence>
<name>A0A937XHX9_UNCW3</name>
<dbReference type="InterPro" id="IPR011047">
    <property type="entry name" value="Quinoprotein_ADH-like_sf"/>
</dbReference>
<dbReference type="PANTHER" id="PTHR42754">
    <property type="entry name" value="ENDOGLUCANASE"/>
    <property type="match status" value="1"/>
</dbReference>
<dbReference type="SUPFAM" id="SSF50998">
    <property type="entry name" value="Quinoprotein alcohol dehydrogenase-like"/>
    <property type="match status" value="1"/>
</dbReference>
<dbReference type="EMBL" id="VGIR01000146">
    <property type="protein sequence ID" value="MBM3332824.1"/>
    <property type="molecule type" value="Genomic_DNA"/>
</dbReference>
<feature type="chain" id="PRO_5037910678" description="FlgD Ig-like domain-containing protein" evidence="1">
    <location>
        <begin position="25"/>
        <end position="815"/>
    </location>
</feature>
<dbReference type="Proteomes" id="UP000779900">
    <property type="component" value="Unassembled WGS sequence"/>
</dbReference>
<dbReference type="Gene3D" id="2.60.40.4070">
    <property type="match status" value="1"/>
</dbReference>
<gene>
    <name evidence="2" type="ORF">FJY68_13420</name>
</gene>
<protein>
    <recommendedName>
        <fullName evidence="4">FlgD Ig-like domain-containing protein</fullName>
    </recommendedName>
</protein>
<dbReference type="PANTHER" id="PTHR42754:SF1">
    <property type="entry name" value="LIPOPROTEIN"/>
    <property type="match status" value="1"/>
</dbReference>
<evidence type="ECO:0008006" key="4">
    <source>
        <dbReference type="Google" id="ProtNLM"/>
    </source>
</evidence>